<dbReference type="EMBL" id="VLTN01000013">
    <property type="protein sequence ID" value="KAA0154140.1"/>
    <property type="molecule type" value="Genomic_DNA"/>
</dbReference>
<evidence type="ECO:0000313" key="4">
    <source>
        <dbReference type="EMBL" id="KAA0166343.1"/>
    </source>
</evidence>
<dbReference type="Proteomes" id="UP000323011">
    <property type="component" value="Unassembled WGS sequence"/>
</dbReference>
<sequence length="151" mass="16013">MAQAEGGSPAAEAAGASSASVKSGKFVFGDGAVYEGEFRETSAGVQRHGEGSYSDGAETYTGSWESDEMHGRGEYRSATGATFVGELKEGLYDGHGVYSWPDGAQYTGEWQAGLMHGEGSYRSGAGVTWVGTFYRGRYDTGKAYVDVRDEK</sequence>
<evidence type="ECO:0000313" key="6">
    <source>
        <dbReference type="EMBL" id="KAA0169459.1"/>
    </source>
</evidence>
<dbReference type="Proteomes" id="UP000324907">
    <property type="component" value="Unassembled WGS sequence"/>
</dbReference>
<dbReference type="Gene3D" id="2.20.110.10">
    <property type="entry name" value="Histone H3 K4-specific methyltransferase SET7/9 N-terminal domain"/>
    <property type="match status" value="2"/>
</dbReference>
<evidence type="ECO:0000256" key="1">
    <source>
        <dbReference type="ARBA" id="ARBA00022737"/>
    </source>
</evidence>
<dbReference type="PANTHER" id="PTHR46917">
    <property type="entry name" value="MORN REPEAT-CONTAINING PROTEIN 2"/>
    <property type="match status" value="1"/>
</dbReference>
<gene>
    <name evidence="4" type="ORF">FNF27_07505</name>
    <name evidence="6" type="ORF">FNF28_02071</name>
    <name evidence="3" type="ORF">FNF29_02760</name>
    <name evidence="5" type="ORF">FNF31_01250</name>
</gene>
<comment type="caution">
    <text evidence="3">The sequence shown here is derived from an EMBL/GenBank/DDBJ whole genome shotgun (WGS) entry which is preliminary data.</text>
</comment>
<protein>
    <recommendedName>
        <fullName evidence="11">MORN repeat-containing protein 5</fullName>
    </recommendedName>
</protein>
<evidence type="ECO:0008006" key="11">
    <source>
        <dbReference type="Google" id="ProtNLM"/>
    </source>
</evidence>
<dbReference type="Proteomes" id="UP000322899">
    <property type="component" value="Unassembled WGS sequence"/>
</dbReference>
<dbReference type="InterPro" id="IPR003409">
    <property type="entry name" value="MORN"/>
</dbReference>
<evidence type="ECO:0000313" key="9">
    <source>
        <dbReference type="Proteomes" id="UP000324907"/>
    </source>
</evidence>
<accession>A0A5A8CPM1</accession>
<feature type="region of interest" description="Disordered" evidence="2">
    <location>
        <begin position="1"/>
        <end position="21"/>
    </location>
</feature>
<dbReference type="EMBL" id="VLTM01000007">
    <property type="protein sequence ID" value="KAA0166875.1"/>
    <property type="molecule type" value="Genomic_DNA"/>
</dbReference>
<dbReference type="SUPFAM" id="SSF82185">
    <property type="entry name" value="Histone H3 K4-specific methyltransferase SET7/9 N-terminal domain"/>
    <property type="match status" value="1"/>
</dbReference>
<organism evidence="3 8">
    <name type="scientific">Cafeteria roenbergensis</name>
    <name type="common">Marine flagellate</name>
    <dbReference type="NCBI Taxonomy" id="33653"/>
    <lineage>
        <taxon>Eukaryota</taxon>
        <taxon>Sar</taxon>
        <taxon>Stramenopiles</taxon>
        <taxon>Bigyra</taxon>
        <taxon>Opalozoa</taxon>
        <taxon>Bicosoecida</taxon>
        <taxon>Cafeteriaceae</taxon>
        <taxon>Cafeteria</taxon>
    </lineage>
</organism>
<evidence type="ECO:0000313" key="5">
    <source>
        <dbReference type="EMBL" id="KAA0166875.1"/>
    </source>
</evidence>
<evidence type="ECO:0000313" key="8">
    <source>
        <dbReference type="Proteomes" id="UP000323011"/>
    </source>
</evidence>
<dbReference type="OrthoDB" id="437960at2759"/>
<dbReference type="OMA" id="MEGDGQF"/>
<feature type="compositionally biased region" description="Low complexity" evidence="2">
    <location>
        <begin position="1"/>
        <end position="20"/>
    </location>
</feature>
<evidence type="ECO:0000313" key="3">
    <source>
        <dbReference type="EMBL" id="KAA0154140.1"/>
    </source>
</evidence>
<dbReference type="Pfam" id="PF02493">
    <property type="entry name" value="MORN"/>
    <property type="match status" value="3"/>
</dbReference>
<dbReference type="AlphaFoldDB" id="A0A5A8CPM1"/>
<reference evidence="7 8" key="1">
    <citation type="submission" date="2019-07" db="EMBL/GenBank/DDBJ databases">
        <title>Genomes of Cafeteria roenbergensis.</title>
        <authorList>
            <person name="Fischer M.G."/>
            <person name="Hackl T."/>
            <person name="Roman M."/>
        </authorList>
    </citation>
    <scope>NUCLEOTIDE SEQUENCE [LARGE SCALE GENOMIC DNA]</scope>
    <source>
        <strain evidence="3 8">BVI</strain>
        <strain evidence="5 10">Cflag</strain>
        <strain evidence="4 7">E4-10P</strain>
        <strain evidence="6 9">RCC970-E3</strain>
    </source>
</reference>
<name>A0A5A8CPM1_CAFRO</name>
<dbReference type="InterPro" id="IPR052849">
    <property type="entry name" value="MORN_repeat_protein"/>
</dbReference>
<dbReference type="EMBL" id="VLTO01000088">
    <property type="protein sequence ID" value="KAA0166343.1"/>
    <property type="molecule type" value="Genomic_DNA"/>
</dbReference>
<evidence type="ECO:0000313" key="7">
    <source>
        <dbReference type="Proteomes" id="UP000322899"/>
    </source>
</evidence>
<feature type="region of interest" description="Disordered" evidence="2">
    <location>
        <begin position="43"/>
        <end position="70"/>
    </location>
</feature>
<evidence type="ECO:0000313" key="10">
    <source>
        <dbReference type="Proteomes" id="UP000325113"/>
    </source>
</evidence>
<dbReference type="PANTHER" id="PTHR46917:SF1">
    <property type="entry name" value="MORN REPEAT-CONTAINING PROTEIN 2"/>
    <property type="match status" value="1"/>
</dbReference>
<dbReference type="Proteomes" id="UP000325113">
    <property type="component" value="Unassembled WGS sequence"/>
</dbReference>
<keyword evidence="1" id="KW-0677">Repeat</keyword>
<evidence type="ECO:0000256" key="2">
    <source>
        <dbReference type="SAM" id="MobiDB-lite"/>
    </source>
</evidence>
<keyword evidence="8" id="KW-1185">Reference proteome</keyword>
<dbReference type="EMBL" id="VLTL01000022">
    <property type="protein sequence ID" value="KAA0169459.1"/>
    <property type="molecule type" value="Genomic_DNA"/>
</dbReference>
<dbReference type="SMART" id="SM00698">
    <property type="entry name" value="MORN"/>
    <property type="match status" value="3"/>
</dbReference>
<proteinExistence type="predicted"/>